<dbReference type="InterPro" id="IPR033469">
    <property type="entry name" value="CYTH-like_dom_sf"/>
</dbReference>
<dbReference type="CDD" id="cd07750">
    <property type="entry name" value="PolyPPase_VTC_like"/>
    <property type="match status" value="1"/>
</dbReference>
<dbReference type="Gene3D" id="3.20.100.30">
    <property type="entry name" value="VTC, catalytic tunnel domain"/>
    <property type="match status" value="1"/>
</dbReference>
<accession>A0A285JH73</accession>
<organism evidence="2 3">
    <name type="scientific">Paractinoplanes atraurantiacus</name>
    <dbReference type="NCBI Taxonomy" id="1036182"/>
    <lineage>
        <taxon>Bacteria</taxon>
        <taxon>Bacillati</taxon>
        <taxon>Actinomycetota</taxon>
        <taxon>Actinomycetes</taxon>
        <taxon>Micromonosporales</taxon>
        <taxon>Micromonosporaceae</taxon>
        <taxon>Paractinoplanes</taxon>
    </lineage>
</organism>
<dbReference type="AlphaFoldDB" id="A0A285JH73"/>
<protein>
    <submittedName>
        <fullName evidence="2">VTC domain-containing protein</fullName>
    </submittedName>
</protein>
<evidence type="ECO:0000313" key="2">
    <source>
        <dbReference type="EMBL" id="SNY59659.1"/>
    </source>
</evidence>
<name>A0A285JH73_9ACTN</name>
<dbReference type="InterPro" id="IPR042267">
    <property type="entry name" value="VTC_sf"/>
</dbReference>
<keyword evidence="3" id="KW-1185">Reference proteome</keyword>
<proteinExistence type="predicted"/>
<dbReference type="Pfam" id="PF09359">
    <property type="entry name" value="VTC"/>
    <property type="match status" value="1"/>
</dbReference>
<feature type="domain" description="VTC" evidence="1">
    <location>
        <begin position="18"/>
        <end position="223"/>
    </location>
</feature>
<dbReference type="EMBL" id="OBDY01000020">
    <property type="protein sequence ID" value="SNY59659.1"/>
    <property type="molecule type" value="Genomic_DNA"/>
</dbReference>
<evidence type="ECO:0000313" key="3">
    <source>
        <dbReference type="Proteomes" id="UP000219612"/>
    </source>
</evidence>
<dbReference type="GO" id="GO:0006799">
    <property type="term" value="P:polyphosphate biosynthetic process"/>
    <property type="evidence" value="ECO:0007669"/>
    <property type="project" value="UniProtKB-ARBA"/>
</dbReference>
<evidence type="ECO:0000259" key="1">
    <source>
        <dbReference type="Pfam" id="PF09359"/>
    </source>
</evidence>
<dbReference type="Proteomes" id="UP000219612">
    <property type="component" value="Unassembled WGS sequence"/>
</dbReference>
<dbReference type="SUPFAM" id="SSF55154">
    <property type="entry name" value="CYTH-like phosphatases"/>
    <property type="match status" value="1"/>
</dbReference>
<dbReference type="InterPro" id="IPR018966">
    <property type="entry name" value="VTC_domain"/>
</dbReference>
<reference evidence="2 3" key="1">
    <citation type="submission" date="2017-09" db="EMBL/GenBank/DDBJ databases">
        <authorList>
            <person name="Ehlers B."/>
            <person name="Leendertz F.H."/>
        </authorList>
    </citation>
    <scope>NUCLEOTIDE SEQUENCE [LARGE SCALE GENOMIC DNA]</scope>
    <source>
        <strain evidence="2 3">CGMCC 4.6857</strain>
    </source>
</reference>
<sequence>MRTISLEELIEQGALLKRFDRKYVLPAQALPAFFGALPDDTRILEIDGRRRFPYRSTYFDTPSLDSYLGAARRRRSRFKLRVRTYLATGTDVLEVKTRGSRGITIKDRFPYAGEHDRLGTAARELALAVLTKARIAVEPSFAPALTTHYERTTLFVPSSGSRVTIDHDLAWALPGEPAGPALPGRVVVETKSPRLTSPIDRLLWSLAHRPSPMSKYATGLAVLRPALPANRWRPLLRRHFDPPEGRL</sequence>
<dbReference type="OrthoDB" id="148766at2"/>
<dbReference type="RefSeq" id="WP_097325767.1">
    <property type="nucleotide sequence ID" value="NZ_OBDY01000020.1"/>
</dbReference>
<gene>
    <name evidence="2" type="ORF">SAMN05421748_120185</name>
</gene>